<dbReference type="AlphaFoldDB" id="A0A2B4RA70"/>
<dbReference type="STRING" id="50429.A0A2B4RA70"/>
<proteinExistence type="predicted"/>
<name>A0A2B4RA70_STYPI</name>
<protein>
    <submittedName>
        <fullName evidence="1">Uncharacterized protein</fullName>
    </submittedName>
</protein>
<organism evidence="1 2">
    <name type="scientific">Stylophora pistillata</name>
    <name type="common">Smooth cauliflower coral</name>
    <dbReference type="NCBI Taxonomy" id="50429"/>
    <lineage>
        <taxon>Eukaryota</taxon>
        <taxon>Metazoa</taxon>
        <taxon>Cnidaria</taxon>
        <taxon>Anthozoa</taxon>
        <taxon>Hexacorallia</taxon>
        <taxon>Scleractinia</taxon>
        <taxon>Astrocoeniina</taxon>
        <taxon>Pocilloporidae</taxon>
        <taxon>Stylophora</taxon>
    </lineage>
</organism>
<sequence length="435" mass="49998">MNIPQIKGYYLRLLINYFKNQHPPSIDNSALANSFADFFINKIDKIHSKLVQRNIIVGPSRPIPLTCPVEFNNFREHLAKSVSKKLSAVSKEAGCTDLSPWIPSIMNHLWWCAESCNKDAEVQQEKWLSVIHHVRNRHSWLGIKHFHKCDHQPLSREQQRTKKWLKTGSAAHTALVNTVKDKLLLKDLLHLTKFVHTTALEVCYSMYLKYLPKLQLFSHMHDVMKVGTMLAALDHNFNANRPQLSGKYQFVSHMPWADGGCHHIAAALFDLEASIRFNDLQSCTSGQCMWKKKGKKNEGSLPIQDLQTSCCGYAVTVKNSMKPRDFNPLPIPYDPTVLEQQFKTGEKVTPTASKEMAIKFLESITFNEEQAEMINKETVNQPQSQFWFDQRAERITVSSFYTVCHLRESTDRRNTVKHLINYCPTAEDVMPQQLT</sequence>
<dbReference type="PANTHER" id="PTHR31751">
    <property type="entry name" value="SI:CH211-108C17.2-RELATED-RELATED"/>
    <property type="match status" value="1"/>
</dbReference>
<gene>
    <name evidence="1" type="ORF">AWC38_SpisGene22529</name>
</gene>
<dbReference type="PANTHER" id="PTHR31751:SF42">
    <property type="entry name" value="PROTEIN CBG10204"/>
    <property type="match status" value="1"/>
</dbReference>
<accession>A0A2B4RA70</accession>
<dbReference type="OrthoDB" id="5957110at2759"/>
<reference evidence="2" key="1">
    <citation type="journal article" date="2017" name="bioRxiv">
        <title>Comparative analysis of the genomes of Stylophora pistillata and Acropora digitifera provides evidence for extensive differences between species of corals.</title>
        <authorList>
            <person name="Voolstra C.R."/>
            <person name="Li Y."/>
            <person name="Liew Y.J."/>
            <person name="Baumgarten S."/>
            <person name="Zoccola D."/>
            <person name="Flot J.-F."/>
            <person name="Tambutte S."/>
            <person name="Allemand D."/>
            <person name="Aranda M."/>
        </authorList>
    </citation>
    <scope>NUCLEOTIDE SEQUENCE [LARGE SCALE GENOMIC DNA]</scope>
</reference>
<keyword evidence="2" id="KW-1185">Reference proteome</keyword>
<comment type="caution">
    <text evidence="1">The sequence shown here is derived from an EMBL/GenBank/DDBJ whole genome shotgun (WGS) entry which is preliminary data.</text>
</comment>
<dbReference type="EMBL" id="LSMT01000989">
    <property type="protein sequence ID" value="PFX13390.1"/>
    <property type="molecule type" value="Genomic_DNA"/>
</dbReference>
<evidence type="ECO:0000313" key="2">
    <source>
        <dbReference type="Proteomes" id="UP000225706"/>
    </source>
</evidence>
<dbReference type="Proteomes" id="UP000225706">
    <property type="component" value="Unassembled WGS sequence"/>
</dbReference>
<evidence type="ECO:0000313" key="1">
    <source>
        <dbReference type="EMBL" id="PFX13390.1"/>
    </source>
</evidence>